<dbReference type="EMBL" id="JABSTQ010011354">
    <property type="protein sequence ID" value="KAG0412368.1"/>
    <property type="molecule type" value="Genomic_DNA"/>
</dbReference>
<gene>
    <name evidence="1" type="ORF">HPB47_010492</name>
</gene>
<name>A0AC60NZ70_IXOPE</name>
<protein>
    <submittedName>
        <fullName evidence="1">Uncharacterized protein</fullName>
    </submittedName>
</protein>
<keyword evidence="2" id="KW-1185">Reference proteome</keyword>
<accession>A0AC60NZ70</accession>
<evidence type="ECO:0000313" key="1">
    <source>
        <dbReference type="EMBL" id="KAG0412368.1"/>
    </source>
</evidence>
<comment type="caution">
    <text evidence="1">The sequence shown here is derived from an EMBL/GenBank/DDBJ whole genome shotgun (WGS) entry which is preliminary data.</text>
</comment>
<dbReference type="Proteomes" id="UP000805193">
    <property type="component" value="Unassembled WGS sequence"/>
</dbReference>
<organism evidence="1 2">
    <name type="scientific">Ixodes persulcatus</name>
    <name type="common">Taiga tick</name>
    <dbReference type="NCBI Taxonomy" id="34615"/>
    <lineage>
        <taxon>Eukaryota</taxon>
        <taxon>Metazoa</taxon>
        <taxon>Ecdysozoa</taxon>
        <taxon>Arthropoda</taxon>
        <taxon>Chelicerata</taxon>
        <taxon>Arachnida</taxon>
        <taxon>Acari</taxon>
        <taxon>Parasitiformes</taxon>
        <taxon>Ixodida</taxon>
        <taxon>Ixodoidea</taxon>
        <taxon>Ixodidae</taxon>
        <taxon>Ixodinae</taxon>
        <taxon>Ixodes</taxon>
    </lineage>
</organism>
<sequence length="239" mass="26447">MASQERCRLLNSWSQCAFSFLLVLCLLRCVPQADSHQGGPAPNREDNVVGSLAGGPQLASSKLLKRAAAEHASPASSLRLAETPQCASDLKALCAPSLLTNNFNVLDCVQNAQRKEDAKLSDECHHERHSQGQTIECLSKASEQLSKPCRKEILHLARIQGEDFHLDRPLFFACREDRQHFCANVASGEGRVYRCLLKHRSDRDMSQEVGIQFGTTLGNELLWTSSAKAVWRSQTSFAL</sequence>
<reference evidence="1 2" key="1">
    <citation type="journal article" date="2020" name="Cell">
        <title>Large-Scale Comparative Analyses of Tick Genomes Elucidate Their Genetic Diversity and Vector Capacities.</title>
        <authorList>
            <consortium name="Tick Genome and Microbiome Consortium (TIGMIC)"/>
            <person name="Jia N."/>
            <person name="Wang J."/>
            <person name="Shi W."/>
            <person name="Du L."/>
            <person name="Sun Y."/>
            <person name="Zhan W."/>
            <person name="Jiang J.F."/>
            <person name="Wang Q."/>
            <person name="Zhang B."/>
            <person name="Ji P."/>
            <person name="Bell-Sakyi L."/>
            <person name="Cui X.M."/>
            <person name="Yuan T.T."/>
            <person name="Jiang B.G."/>
            <person name="Yang W.F."/>
            <person name="Lam T.T."/>
            <person name="Chang Q.C."/>
            <person name="Ding S.J."/>
            <person name="Wang X.J."/>
            <person name="Zhu J.G."/>
            <person name="Ruan X.D."/>
            <person name="Zhao L."/>
            <person name="Wei J.T."/>
            <person name="Ye R.Z."/>
            <person name="Que T.C."/>
            <person name="Du C.H."/>
            <person name="Zhou Y.H."/>
            <person name="Cheng J.X."/>
            <person name="Dai P.F."/>
            <person name="Guo W.B."/>
            <person name="Han X.H."/>
            <person name="Huang E.J."/>
            <person name="Li L.F."/>
            <person name="Wei W."/>
            <person name="Gao Y.C."/>
            <person name="Liu J.Z."/>
            <person name="Shao H.Z."/>
            <person name="Wang X."/>
            <person name="Wang C.C."/>
            <person name="Yang T.C."/>
            <person name="Huo Q.B."/>
            <person name="Li W."/>
            <person name="Chen H.Y."/>
            <person name="Chen S.E."/>
            <person name="Zhou L.G."/>
            <person name="Ni X.B."/>
            <person name="Tian J.H."/>
            <person name="Sheng Y."/>
            <person name="Liu T."/>
            <person name="Pan Y.S."/>
            <person name="Xia L.Y."/>
            <person name="Li J."/>
            <person name="Zhao F."/>
            <person name="Cao W.C."/>
        </authorList>
    </citation>
    <scope>NUCLEOTIDE SEQUENCE [LARGE SCALE GENOMIC DNA]</scope>
    <source>
        <strain evidence="1">Iper-2018</strain>
    </source>
</reference>
<proteinExistence type="predicted"/>
<evidence type="ECO:0000313" key="2">
    <source>
        <dbReference type="Proteomes" id="UP000805193"/>
    </source>
</evidence>